<dbReference type="AlphaFoldDB" id="A0A7W5AMN4"/>
<protein>
    <submittedName>
        <fullName evidence="1">Uncharacterized protein</fullName>
    </submittedName>
</protein>
<sequence length="58" mass="6385">MSEFITEEQFLNLVADRLATQPNIEFDGQTDQITGNLADIAVIVLDVHSEHGPVLFGD</sequence>
<accession>A0A7W5AMN4</accession>
<gene>
    <name evidence="1" type="ORF">FHR83_006812</name>
</gene>
<keyword evidence="2" id="KW-1185">Reference proteome</keyword>
<dbReference type="RefSeq" id="WP_183225181.1">
    <property type="nucleotide sequence ID" value="NZ_BMPW01000020.1"/>
</dbReference>
<reference evidence="1 2" key="1">
    <citation type="submission" date="2020-08" db="EMBL/GenBank/DDBJ databases">
        <title>Genomic Encyclopedia of Type Strains, Phase III (KMG-III): the genomes of soil and plant-associated and newly described type strains.</title>
        <authorList>
            <person name="Whitman W."/>
        </authorList>
    </citation>
    <scope>NUCLEOTIDE SEQUENCE [LARGE SCALE GENOMIC DNA]</scope>
    <source>
        <strain evidence="1 2">CECT 3287</strain>
    </source>
</reference>
<comment type="caution">
    <text evidence="1">The sequence shown here is derived from an EMBL/GenBank/DDBJ whole genome shotgun (WGS) entry which is preliminary data.</text>
</comment>
<dbReference type="EMBL" id="JACHXF010000017">
    <property type="protein sequence ID" value="MBB3099106.1"/>
    <property type="molecule type" value="Genomic_DNA"/>
</dbReference>
<evidence type="ECO:0000313" key="1">
    <source>
        <dbReference type="EMBL" id="MBB3099106.1"/>
    </source>
</evidence>
<name>A0A7W5AMN4_9ACTN</name>
<organism evidence="1 2">
    <name type="scientific">Actinoplanes campanulatus</name>
    <dbReference type="NCBI Taxonomy" id="113559"/>
    <lineage>
        <taxon>Bacteria</taxon>
        <taxon>Bacillati</taxon>
        <taxon>Actinomycetota</taxon>
        <taxon>Actinomycetes</taxon>
        <taxon>Micromonosporales</taxon>
        <taxon>Micromonosporaceae</taxon>
        <taxon>Actinoplanes</taxon>
    </lineage>
</organism>
<dbReference type="Proteomes" id="UP000590749">
    <property type="component" value="Unassembled WGS sequence"/>
</dbReference>
<evidence type="ECO:0000313" key="2">
    <source>
        <dbReference type="Proteomes" id="UP000590749"/>
    </source>
</evidence>
<proteinExistence type="predicted"/>